<accession>K9ZF20</accession>
<proteinExistence type="predicted"/>
<dbReference type="eggNOG" id="ENOG5032UG8">
    <property type="taxonomic scope" value="Bacteria"/>
</dbReference>
<keyword evidence="2" id="KW-1185">Reference proteome</keyword>
<organism evidence="1 2">
    <name type="scientific">Anabaena cylindrica (strain ATCC 27899 / PCC 7122)</name>
    <dbReference type="NCBI Taxonomy" id="272123"/>
    <lineage>
        <taxon>Bacteria</taxon>
        <taxon>Bacillati</taxon>
        <taxon>Cyanobacteriota</taxon>
        <taxon>Cyanophyceae</taxon>
        <taxon>Nostocales</taxon>
        <taxon>Nostocaceae</taxon>
        <taxon>Anabaena</taxon>
    </lineage>
</organism>
<gene>
    <name evidence="1" type="ordered locus">Anacy_1456</name>
</gene>
<dbReference type="HOGENOM" id="CLU_1823426_0_0_3"/>
<reference evidence="2" key="1">
    <citation type="journal article" date="2013" name="Proc. Natl. Acad. Sci. U.S.A.">
        <title>Improving the coverage of the cyanobacterial phylum using diversity-driven genome sequencing.</title>
        <authorList>
            <person name="Shih P.M."/>
            <person name="Wu D."/>
            <person name="Latifi A."/>
            <person name="Axen S.D."/>
            <person name="Fewer D.P."/>
            <person name="Talla E."/>
            <person name="Calteau A."/>
            <person name="Cai F."/>
            <person name="Tandeau de Marsac N."/>
            <person name="Rippka R."/>
            <person name="Herdman M."/>
            <person name="Sivonen K."/>
            <person name="Coursin T."/>
            <person name="Laurent T."/>
            <person name="Goodwin L."/>
            <person name="Nolan M."/>
            <person name="Davenport K.W."/>
            <person name="Han C.S."/>
            <person name="Rubin E.M."/>
            <person name="Eisen J.A."/>
            <person name="Woyke T."/>
            <person name="Gugger M."/>
            <person name="Kerfeld C.A."/>
        </authorList>
    </citation>
    <scope>NUCLEOTIDE SEQUENCE [LARGE SCALE GENOMIC DNA]</scope>
    <source>
        <strain evidence="2">ATCC 27899 / PCC 7122</strain>
    </source>
</reference>
<dbReference type="AlphaFoldDB" id="K9ZF20"/>
<evidence type="ECO:0000313" key="2">
    <source>
        <dbReference type="Proteomes" id="UP000010474"/>
    </source>
</evidence>
<dbReference type="OrthoDB" id="467165at2"/>
<dbReference type="RefSeq" id="WP_015213615.1">
    <property type="nucleotide sequence ID" value="NC_019771.1"/>
</dbReference>
<dbReference type="KEGG" id="acy:Anacy_1456"/>
<sequence length="142" mass="17062">MAYWVKIQDQRKEYIINIDHVNTFCYEKNGRITFWLPNSYIPIVINPHSNWEDYQKISKYIEYAQGVESDNAYWVKITYERKDYVINLNYISSFCQEQNGRLTFWLPDINFPIIINPTNNAESYEKVIYFLEKHTGFCFGNG</sequence>
<dbReference type="Proteomes" id="UP000010474">
    <property type="component" value="Chromosome"/>
</dbReference>
<evidence type="ECO:0000313" key="1">
    <source>
        <dbReference type="EMBL" id="AFZ56965.1"/>
    </source>
</evidence>
<dbReference type="STRING" id="272123.Anacy_1456"/>
<name>K9ZF20_ANACC</name>
<protein>
    <submittedName>
        <fullName evidence="1">Uncharacterized protein</fullName>
    </submittedName>
</protein>
<dbReference type="PATRIC" id="fig|272123.3.peg.1588"/>
<dbReference type="EMBL" id="CP003659">
    <property type="protein sequence ID" value="AFZ56965.1"/>
    <property type="molecule type" value="Genomic_DNA"/>
</dbReference>